<dbReference type="Proteomes" id="UP000242180">
    <property type="component" value="Unassembled WGS sequence"/>
</dbReference>
<dbReference type="Pfam" id="PF00349">
    <property type="entry name" value="Hexokinase_1"/>
    <property type="match status" value="1"/>
</dbReference>
<dbReference type="PRINTS" id="PR00475">
    <property type="entry name" value="HEXOKINASE"/>
</dbReference>
<dbReference type="GO" id="GO:0005524">
    <property type="term" value="F:ATP binding"/>
    <property type="evidence" value="ECO:0007669"/>
    <property type="project" value="UniProtKB-UniRule"/>
</dbReference>
<dbReference type="GO" id="GO:0005536">
    <property type="term" value="F:D-glucose binding"/>
    <property type="evidence" value="ECO:0007669"/>
    <property type="project" value="InterPro"/>
</dbReference>
<evidence type="ECO:0000256" key="5">
    <source>
        <dbReference type="ARBA" id="ARBA00022840"/>
    </source>
</evidence>
<dbReference type="SUPFAM" id="SSF53067">
    <property type="entry name" value="Actin-like ATPase domain"/>
    <property type="match status" value="2"/>
</dbReference>
<dbReference type="Pfam" id="PF03727">
    <property type="entry name" value="Hexokinase_2"/>
    <property type="match status" value="1"/>
</dbReference>
<dbReference type="STRING" id="13706.A0A1X2HIY1"/>
<dbReference type="GO" id="GO:0005829">
    <property type="term" value="C:cytosol"/>
    <property type="evidence" value="ECO:0007669"/>
    <property type="project" value="TreeGrafter"/>
</dbReference>
<dbReference type="InterPro" id="IPR001312">
    <property type="entry name" value="Hexokinase"/>
</dbReference>
<comment type="caution">
    <text evidence="9">The sequence shown here is derived from an EMBL/GenBank/DDBJ whole genome shotgun (WGS) entry which is preliminary data.</text>
</comment>
<protein>
    <recommendedName>
        <fullName evidence="6">Phosphotransferase</fullName>
        <ecNumber evidence="6">2.7.1.-</ecNumber>
    </recommendedName>
</protein>
<evidence type="ECO:0000313" key="9">
    <source>
        <dbReference type="EMBL" id="ORY98556.1"/>
    </source>
</evidence>
<dbReference type="GO" id="GO:0001678">
    <property type="term" value="P:intracellular glucose homeostasis"/>
    <property type="evidence" value="ECO:0007669"/>
    <property type="project" value="InterPro"/>
</dbReference>
<evidence type="ECO:0000259" key="8">
    <source>
        <dbReference type="Pfam" id="PF03727"/>
    </source>
</evidence>
<keyword evidence="5 6" id="KW-0067">ATP-binding</keyword>
<dbReference type="UniPathway" id="UPA00109">
    <property type="reaction ID" value="UER00180"/>
</dbReference>
<name>A0A1X2HIY1_SYNRA</name>
<keyword evidence="2 6" id="KW-0808">Transferase</keyword>
<dbReference type="GO" id="GO:0006096">
    <property type="term" value="P:glycolytic process"/>
    <property type="evidence" value="ECO:0007669"/>
    <property type="project" value="UniProtKB-UniPathway"/>
</dbReference>
<dbReference type="GO" id="GO:0006006">
    <property type="term" value="P:glucose metabolic process"/>
    <property type="evidence" value="ECO:0007669"/>
    <property type="project" value="TreeGrafter"/>
</dbReference>
<comment type="similarity">
    <text evidence="1 6">Belongs to the hexokinase family.</text>
</comment>
<dbReference type="PANTHER" id="PTHR19443:SF30">
    <property type="entry name" value="GLUCOKINASE-1-RELATED"/>
    <property type="match status" value="1"/>
</dbReference>
<dbReference type="PANTHER" id="PTHR19443">
    <property type="entry name" value="HEXOKINASE"/>
    <property type="match status" value="1"/>
</dbReference>
<organism evidence="9 10">
    <name type="scientific">Syncephalastrum racemosum</name>
    <name type="common">Filamentous fungus</name>
    <dbReference type="NCBI Taxonomy" id="13706"/>
    <lineage>
        <taxon>Eukaryota</taxon>
        <taxon>Fungi</taxon>
        <taxon>Fungi incertae sedis</taxon>
        <taxon>Mucoromycota</taxon>
        <taxon>Mucoromycotina</taxon>
        <taxon>Mucoromycetes</taxon>
        <taxon>Mucorales</taxon>
        <taxon>Syncephalastraceae</taxon>
        <taxon>Syncephalastrum</taxon>
    </lineage>
</organism>
<dbReference type="EMBL" id="MCGN01000003">
    <property type="protein sequence ID" value="ORY98556.1"/>
    <property type="molecule type" value="Genomic_DNA"/>
</dbReference>
<dbReference type="InParanoid" id="A0A1X2HIY1"/>
<dbReference type="OrthoDB" id="419537at2759"/>
<dbReference type="GO" id="GO:0005739">
    <property type="term" value="C:mitochondrion"/>
    <property type="evidence" value="ECO:0007669"/>
    <property type="project" value="TreeGrafter"/>
</dbReference>
<dbReference type="AlphaFoldDB" id="A0A1X2HIY1"/>
<dbReference type="PROSITE" id="PS51748">
    <property type="entry name" value="HEXOKINASE_2"/>
    <property type="match status" value="1"/>
</dbReference>
<feature type="domain" description="Hexokinase N-terminal" evidence="7">
    <location>
        <begin position="14"/>
        <end position="209"/>
    </location>
</feature>
<evidence type="ECO:0000313" key="10">
    <source>
        <dbReference type="Proteomes" id="UP000242180"/>
    </source>
</evidence>
<sequence>MLFRHVDSNQKKALEELYELFQLDISRLHAVMVHLRAEIDAGLEDDRLVDLNMIPTFVTGYPTGQEKGTYLALEVAGMDIYCCQVKLEGNSGKLTINQYQYKITQDLTSGDDFTVLVDYIVECISDFLVRFGTQPDHIYSMAVSFGFATKQMGLNSGKIMSLGHGFNYPTGVGVDIVQVLTERINVKGLPIKIVAIANDSVCTLLAHAYQHPGTRLGVVHCWGTNCSYYESARNIVKLQHKSDQDMIINTEWGNFGSSRRTLPCTWFDRKLDRESINPQYHVFEKMTTSNFLGELVRNVLIYLIDRDLLFNGESCEAFNRPYTFDTSYMYVIEADMSSDLKDTRTVLEDMMGITKTSMADREIVKNVCELIGHRAAGLVGAALAAIVQHMVIDGVGGLDQEGYTIAISGSIYEDYPSFHPHVCKTLKDLILPDIASKLSVGIVKHNRIVGAAIVAMMAEKIAAEP</sequence>
<evidence type="ECO:0000256" key="4">
    <source>
        <dbReference type="ARBA" id="ARBA00022777"/>
    </source>
</evidence>
<gene>
    <name evidence="9" type="ORF">BCR43DRAFT_487731</name>
</gene>
<dbReference type="EC" id="2.7.1.-" evidence="6"/>
<evidence type="ECO:0000256" key="3">
    <source>
        <dbReference type="ARBA" id="ARBA00022741"/>
    </source>
</evidence>
<accession>A0A1X2HIY1</accession>
<dbReference type="GO" id="GO:0004340">
    <property type="term" value="F:glucokinase activity"/>
    <property type="evidence" value="ECO:0007669"/>
    <property type="project" value="TreeGrafter"/>
</dbReference>
<keyword evidence="6" id="KW-0324">Glycolysis</keyword>
<feature type="domain" description="Hexokinase C-terminal" evidence="8">
    <location>
        <begin position="216"/>
        <end position="457"/>
    </location>
</feature>
<evidence type="ECO:0000256" key="2">
    <source>
        <dbReference type="ARBA" id="ARBA00022679"/>
    </source>
</evidence>
<dbReference type="Gene3D" id="3.40.367.20">
    <property type="match status" value="1"/>
</dbReference>
<dbReference type="InterPro" id="IPR022672">
    <property type="entry name" value="Hexokinase_N"/>
</dbReference>
<dbReference type="OMA" id="HIYSMAV"/>
<dbReference type="InterPro" id="IPR043129">
    <property type="entry name" value="ATPase_NBD"/>
</dbReference>
<keyword evidence="4 6" id="KW-0418">Kinase</keyword>
<keyword evidence="10" id="KW-1185">Reference proteome</keyword>
<evidence type="ECO:0000256" key="1">
    <source>
        <dbReference type="ARBA" id="ARBA00009225"/>
    </source>
</evidence>
<reference evidence="9 10" key="1">
    <citation type="submission" date="2016-07" db="EMBL/GenBank/DDBJ databases">
        <title>Pervasive Adenine N6-methylation of Active Genes in Fungi.</title>
        <authorList>
            <consortium name="DOE Joint Genome Institute"/>
            <person name="Mondo S.J."/>
            <person name="Dannebaum R.O."/>
            <person name="Kuo R.C."/>
            <person name="Labutti K."/>
            <person name="Haridas S."/>
            <person name="Kuo A."/>
            <person name="Salamov A."/>
            <person name="Ahrendt S.R."/>
            <person name="Lipzen A."/>
            <person name="Sullivan W."/>
            <person name="Andreopoulos W.B."/>
            <person name="Clum A."/>
            <person name="Lindquist E."/>
            <person name="Daum C."/>
            <person name="Ramamoorthy G.K."/>
            <person name="Gryganskyi A."/>
            <person name="Culley D."/>
            <person name="Magnuson J.K."/>
            <person name="James T.Y."/>
            <person name="O'Malley M.A."/>
            <person name="Stajich J.E."/>
            <person name="Spatafora J.W."/>
            <person name="Visel A."/>
            <person name="Grigoriev I.V."/>
        </authorList>
    </citation>
    <scope>NUCLEOTIDE SEQUENCE [LARGE SCALE GENOMIC DNA]</scope>
    <source>
        <strain evidence="9 10">NRRL 2496</strain>
    </source>
</reference>
<keyword evidence="3 6" id="KW-0547">Nucleotide-binding</keyword>
<dbReference type="Gene3D" id="3.30.420.40">
    <property type="match status" value="1"/>
</dbReference>
<dbReference type="InterPro" id="IPR022673">
    <property type="entry name" value="Hexokinase_C"/>
</dbReference>
<evidence type="ECO:0000259" key="7">
    <source>
        <dbReference type="Pfam" id="PF00349"/>
    </source>
</evidence>
<proteinExistence type="inferred from homology"/>
<dbReference type="GO" id="GO:0008865">
    <property type="term" value="F:fructokinase activity"/>
    <property type="evidence" value="ECO:0007669"/>
    <property type="project" value="TreeGrafter"/>
</dbReference>
<evidence type="ECO:0000256" key="6">
    <source>
        <dbReference type="RuleBase" id="RU362007"/>
    </source>
</evidence>